<keyword evidence="1" id="KW-1133">Transmembrane helix</keyword>
<sequence length="56" mass="6610">MKHLTVEEWLIVILFILSIVFIMFASKWSLSQGDLFEREMVSYQGGQLEEVMEVEE</sequence>
<evidence type="ECO:0000313" key="2">
    <source>
        <dbReference type="EMBL" id="MFC5628169.1"/>
    </source>
</evidence>
<name>A0ABW0U5V4_9BACI</name>
<organism evidence="2 3">
    <name type="scientific">Aliibacillus thermotolerans</name>
    <dbReference type="NCBI Taxonomy" id="1834418"/>
    <lineage>
        <taxon>Bacteria</taxon>
        <taxon>Bacillati</taxon>
        <taxon>Bacillota</taxon>
        <taxon>Bacilli</taxon>
        <taxon>Bacillales</taxon>
        <taxon>Bacillaceae</taxon>
        <taxon>Aliibacillus</taxon>
    </lineage>
</organism>
<dbReference type="Proteomes" id="UP001596143">
    <property type="component" value="Unassembled WGS sequence"/>
</dbReference>
<evidence type="ECO:0000256" key="1">
    <source>
        <dbReference type="SAM" id="Phobius"/>
    </source>
</evidence>
<accession>A0ABW0U5V4</accession>
<protein>
    <submittedName>
        <fullName evidence="2">Uncharacterized protein</fullName>
    </submittedName>
</protein>
<keyword evidence="1" id="KW-0472">Membrane</keyword>
<dbReference type="EMBL" id="JBHSPF010000018">
    <property type="protein sequence ID" value="MFC5628169.1"/>
    <property type="molecule type" value="Genomic_DNA"/>
</dbReference>
<keyword evidence="1" id="KW-0812">Transmembrane</keyword>
<comment type="caution">
    <text evidence="2">The sequence shown here is derived from an EMBL/GenBank/DDBJ whole genome shotgun (WGS) entry which is preliminary data.</text>
</comment>
<feature type="transmembrane region" description="Helical" evidence="1">
    <location>
        <begin position="9"/>
        <end position="30"/>
    </location>
</feature>
<evidence type="ECO:0000313" key="3">
    <source>
        <dbReference type="Proteomes" id="UP001596143"/>
    </source>
</evidence>
<reference evidence="3" key="1">
    <citation type="journal article" date="2019" name="Int. J. Syst. Evol. Microbiol.">
        <title>The Global Catalogue of Microorganisms (GCM) 10K type strain sequencing project: providing services to taxonomists for standard genome sequencing and annotation.</title>
        <authorList>
            <consortium name="The Broad Institute Genomics Platform"/>
            <consortium name="The Broad Institute Genome Sequencing Center for Infectious Disease"/>
            <person name="Wu L."/>
            <person name="Ma J."/>
        </authorList>
    </citation>
    <scope>NUCLEOTIDE SEQUENCE [LARGE SCALE GENOMIC DNA]</scope>
    <source>
        <strain evidence="3">CGMCC 1.15790</strain>
    </source>
</reference>
<gene>
    <name evidence="2" type="ORF">ACFPTR_04570</name>
</gene>
<proteinExistence type="predicted"/>
<dbReference type="RefSeq" id="WP_270897921.1">
    <property type="nucleotide sequence ID" value="NZ_JBHSPF010000018.1"/>
</dbReference>
<keyword evidence="3" id="KW-1185">Reference proteome</keyword>